<accession>A0A0F9AZK8</accession>
<protein>
    <submittedName>
        <fullName evidence="1">Uncharacterized protein</fullName>
    </submittedName>
</protein>
<evidence type="ECO:0000313" key="1">
    <source>
        <dbReference type="EMBL" id="KKL14815.1"/>
    </source>
</evidence>
<dbReference type="EMBL" id="LAZR01040307">
    <property type="protein sequence ID" value="KKL14815.1"/>
    <property type="molecule type" value="Genomic_DNA"/>
</dbReference>
<sequence>MPFKTGSKDVTFASEGTIGAATPSKALLIGADDGTNIRALLVEDSTNINLRMALFDGANASPLGAGNSIVTIADITSTVTNTQLASNSAKEVIIKNTGSNTVRIGDTNNTATRGYPLGAGATIVFSVNNSNLLFHRTESSTTTISVSVIK</sequence>
<gene>
    <name evidence="1" type="ORF">LCGC14_2511880</name>
</gene>
<name>A0A0F9AZK8_9ZZZZ</name>
<proteinExistence type="predicted"/>
<comment type="caution">
    <text evidence="1">The sequence shown here is derived from an EMBL/GenBank/DDBJ whole genome shotgun (WGS) entry which is preliminary data.</text>
</comment>
<dbReference type="AlphaFoldDB" id="A0A0F9AZK8"/>
<organism evidence="1">
    <name type="scientific">marine sediment metagenome</name>
    <dbReference type="NCBI Taxonomy" id="412755"/>
    <lineage>
        <taxon>unclassified sequences</taxon>
        <taxon>metagenomes</taxon>
        <taxon>ecological metagenomes</taxon>
    </lineage>
</organism>
<reference evidence="1" key="1">
    <citation type="journal article" date="2015" name="Nature">
        <title>Complex archaea that bridge the gap between prokaryotes and eukaryotes.</title>
        <authorList>
            <person name="Spang A."/>
            <person name="Saw J.H."/>
            <person name="Jorgensen S.L."/>
            <person name="Zaremba-Niedzwiedzka K."/>
            <person name="Martijn J."/>
            <person name="Lind A.E."/>
            <person name="van Eijk R."/>
            <person name="Schleper C."/>
            <person name="Guy L."/>
            <person name="Ettema T.J."/>
        </authorList>
    </citation>
    <scope>NUCLEOTIDE SEQUENCE</scope>
</reference>